<accession>A0A6P5ALQ5</accession>
<sequence>MAQGKGAARQAYFLTDPNKYGRFKKMSRIVLTHPNPDATPVRNQSLVTSDIALFTNLTNMTICNNTLTGKSLRNICLCPTLSTVTVNNCAVPYLPGQMAKLERLEHLDVSFNEITFIPDAVCKLPKLKTLKARGNRVTTLKNIKSLRHSNMTLLDLSENFVETVAPKDNQSPTLRDLDLSSNRLRSFSMKASDWPELRSLNCSDNKMTSFTIMFRVRKAGEGKLTRLLLSSNRLIKIPNTVYDLRGLETLDISNNLIDLVPGNIRGLSNLSSLDVSRNRLKALTLDIFCMPNLTSLDLSHNMLVRANYDAQTGVGIQLSATLKLLDLSYNRFPDIPTIVTLLRGLEELDLSHNEITKSELDLPENGPDKRKEGSKLKTLKLGGNKLQNLPLVWWSKLSQLTELDLSGNDISVIPPEVVNISQNCNVNLAGNPLQEPPYSVCRWGFPAISDFYKDLSVGEDTFCSMNVLVVGARDSGKTVLVHAIRRSEARFVSWVPQPTVGVEISDFELQMPDQNADQSEMDSFLGLPFSKCPCDKLNVRTWDFSGDPSYSGYYRFLPVSTRLVLLVTDLSKFAPDNFAVNVESWFTNVSSLLRSPVVIPVATHLDTIPEEDVIQSRCRTLLRLLMELTQRRALEIRTALSEAKVSLNIHGGELAREKVAELEGILKTQPVVYSSVFSVSAITGRGIESLKQIIRKCAMNPKMVPEVTRTLPKSWLTVRDGVWKEMMPVVNLQYFKESLLSLVPSGIIQSQVKVLATYFKETGDVVYFPDIPGLEDDVILHPSWLVEKLGAVLRHDLEKTLSWPLEGKKDCLRKQGVSKKDFFKMRREISEKAWLDARLVKCLWEEPPDTYHRVLMTIIEQFSLGCKVVSMETVQLHDRTSSDVPDKATKARAFAQKEAVKVLFPFYLWNERPAELNQAWPKKCPLTSQEVTVTYRLQGSSTTGTFRSLLVRYHLLKPKLEFLHMWREGAVFKREADNRVFTFLMTVESARETSGTLTLSVRTGKGREALQAVWEVLLPLLMEVERLFAQLTGARVDRYSACPRCRQPSFTGQWTHPEAARTSGGTVCSHCKDRVELGYLVPPRDVTSVTNPDGGSTTVVAEPEAPKQQNTSVDGSLVETH</sequence>
<evidence type="ECO:0000256" key="2">
    <source>
        <dbReference type="ARBA" id="ARBA00022737"/>
    </source>
</evidence>
<evidence type="ECO:0000256" key="3">
    <source>
        <dbReference type="ARBA" id="ARBA00022741"/>
    </source>
</evidence>
<name>A0A6P5ALQ5_BRABE</name>
<dbReference type="GO" id="GO:0000166">
    <property type="term" value="F:nucleotide binding"/>
    <property type="evidence" value="ECO:0007669"/>
    <property type="project" value="UniProtKB-KW"/>
</dbReference>
<dbReference type="InterPro" id="IPR032675">
    <property type="entry name" value="LRR_dom_sf"/>
</dbReference>
<evidence type="ECO:0000313" key="6">
    <source>
        <dbReference type="Proteomes" id="UP000515135"/>
    </source>
</evidence>
<dbReference type="GeneID" id="109485029"/>
<reference evidence="7" key="1">
    <citation type="submission" date="2025-08" db="UniProtKB">
        <authorList>
            <consortium name="RefSeq"/>
        </authorList>
    </citation>
    <scope>IDENTIFICATION</scope>
    <source>
        <tissue evidence="7">Gonad</tissue>
    </source>
</reference>
<feature type="region of interest" description="Disordered" evidence="4">
    <location>
        <begin position="1084"/>
        <end position="1121"/>
    </location>
</feature>
<dbReference type="PANTHER" id="PTHR48051">
    <property type="match status" value="1"/>
</dbReference>
<dbReference type="GO" id="GO:0005737">
    <property type="term" value="C:cytoplasm"/>
    <property type="evidence" value="ECO:0007669"/>
    <property type="project" value="TreeGrafter"/>
</dbReference>
<dbReference type="PROSITE" id="PS51450">
    <property type="entry name" value="LRR"/>
    <property type="match status" value="2"/>
</dbReference>
<dbReference type="KEGG" id="bbel:109485029"/>
<dbReference type="InterPro" id="IPR027417">
    <property type="entry name" value="P-loop_NTPase"/>
</dbReference>
<dbReference type="PRINTS" id="PR00019">
    <property type="entry name" value="LEURICHRPT"/>
</dbReference>
<evidence type="ECO:0000256" key="4">
    <source>
        <dbReference type="SAM" id="MobiDB-lite"/>
    </source>
</evidence>
<dbReference type="GO" id="GO:0009966">
    <property type="term" value="P:regulation of signal transduction"/>
    <property type="evidence" value="ECO:0007669"/>
    <property type="project" value="UniProtKB-ARBA"/>
</dbReference>
<dbReference type="Pfam" id="PF00560">
    <property type="entry name" value="LRR_1"/>
    <property type="match status" value="1"/>
</dbReference>
<protein>
    <submittedName>
        <fullName evidence="7">Malignant fibrous histiocytoma-amplified sequence 1-like</fullName>
    </submittedName>
</protein>
<dbReference type="Proteomes" id="UP000515135">
    <property type="component" value="Unplaced"/>
</dbReference>
<keyword evidence="1" id="KW-0433">Leucine-rich repeat</keyword>
<dbReference type="PROSITE" id="PS51424">
    <property type="entry name" value="ROC"/>
    <property type="match status" value="1"/>
</dbReference>
<dbReference type="SMART" id="SM00365">
    <property type="entry name" value="LRR_SD22"/>
    <property type="match status" value="8"/>
</dbReference>
<dbReference type="SMART" id="SM00369">
    <property type="entry name" value="LRR_TYP"/>
    <property type="match status" value="6"/>
</dbReference>
<dbReference type="Gene3D" id="3.30.70.1390">
    <property type="entry name" value="ROC domain from the Parkinson's disease-associated leucine-rich repeat kinase 2"/>
    <property type="match status" value="1"/>
</dbReference>
<dbReference type="Gene3D" id="1.10.10.10">
    <property type="entry name" value="Winged helix-like DNA-binding domain superfamily/Winged helix DNA-binding domain"/>
    <property type="match status" value="1"/>
</dbReference>
<dbReference type="InterPro" id="IPR020859">
    <property type="entry name" value="ROC"/>
</dbReference>
<feature type="domain" description="Roc" evidence="5">
    <location>
        <begin position="458"/>
        <end position="701"/>
    </location>
</feature>
<organism evidence="6 7">
    <name type="scientific">Branchiostoma belcheri</name>
    <name type="common">Amphioxus</name>
    <dbReference type="NCBI Taxonomy" id="7741"/>
    <lineage>
        <taxon>Eukaryota</taxon>
        <taxon>Metazoa</taxon>
        <taxon>Chordata</taxon>
        <taxon>Cephalochordata</taxon>
        <taxon>Leptocardii</taxon>
        <taxon>Amphioxiformes</taxon>
        <taxon>Branchiostomatidae</taxon>
        <taxon>Branchiostoma</taxon>
    </lineage>
</organism>
<gene>
    <name evidence="7" type="primary">LOC109485029</name>
</gene>
<keyword evidence="2" id="KW-0677">Repeat</keyword>
<dbReference type="AlphaFoldDB" id="A0A6P5ALQ5"/>
<dbReference type="InterPro" id="IPR001611">
    <property type="entry name" value="Leu-rich_rpt"/>
</dbReference>
<keyword evidence="6" id="KW-1185">Reference proteome</keyword>
<dbReference type="SMART" id="SM00364">
    <property type="entry name" value="LRR_BAC"/>
    <property type="match status" value="8"/>
</dbReference>
<dbReference type="Pfam" id="PF13855">
    <property type="entry name" value="LRR_8"/>
    <property type="match status" value="2"/>
</dbReference>
<dbReference type="Gene3D" id="3.80.10.10">
    <property type="entry name" value="Ribonuclease Inhibitor"/>
    <property type="match status" value="3"/>
</dbReference>
<dbReference type="RefSeq" id="XP_019643982.1">
    <property type="nucleotide sequence ID" value="XM_019788423.1"/>
</dbReference>
<dbReference type="SUPFAM" id="SSF52058">
    <property type="entry name" value="L domain-like"/>
    <property type="match status" value="2"/>
</dbReference>
<evidence type="ECO:0000259" key="5">
    <source>
        <dbReference type="PROSITE" id="PS51424"/>
    </source>
</evidence>
<evidence type="ECO:0000313" key="7">
    <source>
        <dbReference type="RefSeq" id="XP_019643982.1"/>
    </source>
</evidence>
<dbReference type="SUPFAM" id="SSF52540">
    <property type="entry name" value="P-loop containing nucleoside triphosphate hydrolases"/>
    <property type="match status" value="1"/>
</dbReference>
<proteinExistence type="predicted"/>
<evidence type="ECO:0000256" key="1">
    <source>
        <dbReference type="ARBA" id="ARBA00022614"/>
    </source>
</evidence>
<dbReference type="InterPro" id="IPR003591">
    <property type="entry name" value="Leu-rich_rpt_typical-subtyp"/>
</dbReference>
<dbReference type="InterPro" id="IPR036388">
    <property type="entry name" value="WH-like_DNA-bd_sf"/>
</dbReference>
<dbReference type="InterPro" id="IPR050216">
    <property type="entry name" value="LRR_domain-containing"/>
</dbReference>
<dbReference type="Pfam" id="PF13516">
    <property type="entry name" value="LRR_6"/>
    <property type="match status" value="1"/>
</dbReference>
<dbReference type="PANTHER" id="PTHR48051:SF1">
    <property type="entry name" value="RAS SUPPRESSOR PROTEIN 1"/>
    <property type="match status" value="1"/>
</dbReference>
<keyword evidence="3" id="KW-0547">Nucleotide-binding</keyword>
<dbReference type="OrthoDB" id="676979at2759"/>
<feature type="compositionally biased region" description="Polar residues" evidence="4">
    <location>
        <begin position="1087"/>
        <end position="1099"/>
    </location>
</feature>